<dbReference type="EMBL" id="CAJJDO010000027">
    <property type="protein sequence ID" value="CAD8155307.1"/>
    <property type="molecule type" value="Genomic_DNA"/>
</dbReference>
<organism evidence="1 2">
    <name type="scientific">Paramecium pentaurelia</name>
    <dbReference type="NCBI Taxonomy" id="43138"/>
    <lineage>
        <taxon>Eukaryota</taxon>
        <taxon>Sar</taxon>
        <taxon>Alveolata</taxon>
        <taxon>Ciliophora</taxon>
        <taxon>Intramacronucleata</taxon>
        <taxon>Oligohymenophorea</taxon>
        <taxon>Peniculida</taxon>
        <taxon>Parameciidae</taxon>
        <taxon>Paramecium</taxon>
    </lineage>
</organism>
<proteinExistence type="predicted"/>
<comment type="caution">
    <text evidence="1">The sequence shown here is derived from an EMBL/GenBank/DDBJ whole genome shotgun (WGS) entry which is preliminary data.</text>
</comment>
<keyword evidence="2" id="KW-1185">Reference proteome</keyword>
<evidence type="ECO:0000313" key="1">
    <source>
        <dbReference type="EMBL" id="CAD8155307.1"/>
    </source>
</evidence>
<gene>
    <name evidence="1" type="ORF">PPENT_87.1.T0270020</name>
</gene>
<dbReference type="Proteomes" id="UP000689195">
    <property type="component" value="Unassembled WGS sequence"/>
</dbReference>
<accession>A0A8S1TUW5</accession>
<evidence type="ECO:0000313" key="2">
    <source>
        <dbReference type="Proteomes" id="UP000689195"/>
    </source>
</evidence>
<dbReference type="PANTHER" id="PTHR38924">
    <property type="entry name" value="ASPARAGINE AND ASPARTATE RICH PROTEIN 1"/>
    <property type="match status" value="1"/>
</dbReference>
<dbReference type="PANTHER" id="PTHR38924:SF2">
    <property type="entry name" value="CHROMOSOME UNDETERMINED SCAFFOLD_10, WHOLE GENOME SHOTGUN SEQUENCE"/>
    <property type="match status" value="1"/>
</dbReference>
<dbReference type="AlphaFoldDB" id="A0A8S1TUW5"/>
<protein>
    <submittedName>
        <fullName evidence="1">Uncharacterized protein</fullName>
    </submittedName>
</protein>
<name>A0A8S1TUW5_9CILI</name>
<reference evidence="1" key="1">
    <citation type="submission" date="2021-01" db="EMBL/GenBank/DDBJ databases">
        <authorList>
            <consortium name="Genoscope - CEA"/>
            <person name="William W."/>
        </authorList>
    </citation>
    <scope>NUCLEOTIDE SEQUENCE</scope>
</reference>
<sequence length="167" mass="20319">MLKDEMSFDFDLGIQTFKHYFHDKCLTQTFDSYQIMDQEHGYGFNQHKFYCPICKLHTNCRYPISKIDNHKVNSFNSDLIFIYSQINMDDEFEDELHSQINLVKIYINLFYDLLIQLFINPQNYRKAKKNILFNQLFCCFYETIQDMNQQDIEAQQQLQNIRQKNNF</sequence>